<gene>
    <name evidence="1" type="ORF">BT96DRAFT_1091391</name>
</gene>
<name>A0A6A4HYL9_9AGAR</name>
<keyword evidence="2" id="KW-1185">Reference proteome</keyword>
<feature type="non-terminal residue" evidence="1">
    <location>
        <position position="74"/>
    </location>
</feature>
<sequence length="74" mass="8560">MLKPRTTQKCGLNVYVDNQQTRTRPFDAEDIERNHLELCLPFLQRRLSSSNLLTSTTLLPRPKILVSRMKASCD</sequence>
<reference evidence="1" key="1">
    <citation type="journal article" date="2019" name="Environ. Microbiol.">
        <title>Fungal ecological strategies reflected in gene transcription - a case study of two litter decomposers.</title>
        <authorList>
            <person name="Barbi F."/>
            <person name="Kohler A."/>
            <person name="Barry K."/>
            <person name="Baskaran P."/>
            <person name="Daum C."/>
            <person name="Fauchery L."/>
            <person name="Ihrmark K."/>
            <person name="Kuo A."/>
            <person name="LaButti K."/>
            <person name="Lipzen A."/>
            <person name="Morin E."/>
            <person name="Grigoriev I.V."/>
            <person name="Henrissat B."/>
            <person name="Lindahl B."/>
            <person name="Martin F."/>
        </authorList>
    </citation>
    <scope>NUCLEOTIDE SEQUENCE</scope>
    <source>
        <strain evidence="1">JB14</strain>
    </source>
</reference>
<evidence type="ECO:0000313" key="1">
    <source>
        <dbReference type="EMBL" id="KAE9401685.1"/>
    </source>
</evidence>
<accession>A0A6A4HYL9</accession>
<protein>
    <submittedName>
        <fullName evidence="1">Uncharacterized protein</fullName>
    </submittedName>
</protein>
<organism evidence="1 2">
    <name type="scientific">Gymnopus androsaceus JB14</name>
    <dbReference type="NCBI Taxonomy" id="1447944"/>
    <lineage>
        <taxon>Eukaryota</taxon>
        <taxon>Fungi</taxon>
        <taxon>Dikarya</taxon>
        <taxon>Basidiomycota</taxon>
        <taxon>Agaricomycotina</taxon>
        <taxon>Agaricomycetes</taxon>
        <taxon>Agaricomycetidae</taxon>
        <taxon>Agaricales</taxon>
        <taxon>Marasmiineae</taxon>
        <taxon>Omphalotaceae</taxon>
        <taxon>Gymnopus</taxon>
    </lineage>
</organism>
<dbReference type="AlphaFoldDB" id="A0A6A4HYL9"/>
<evidence type="ECO:0000313" key="2">
    <source>
        <dbReference type="Proteomes" id="UP000799118"/>
    </source>
</evidence>
<dbReference type="EMBL" id="ML769443">
    <property type="protein sequence ID" value="KAE9401685.1"/>
    <property type="molecule type" value="Genomic_DNA"/>
</dbReference>
<proteinExistence type="predicted"/>
<dbReference type="Proteomes" id="UP000799118">
    <property type="component" value="Unassembled WGS sequence"/>
</dbReference>